<comment type="caution">
    <text evidence="4">The sequence shown here is derived from an EMBL/GenBank/DDBJ whole genome shotgun (WGS) entry which is preliminary data.</text>
</comment>
<dbReference type="GO" id="GO:0015833">
    <property type="term" value="P:peptide transport"/>
    <property type="evidence" value="ECO:0007669"/>
    <property type="project" value="InterPro"/>
</dbReference>
<accession>X1CN61</accession>
<evidence type="ECO:0000256" key="1">
    <source>
        <dbReference type="ARBA" id="ARBA00022448"/>
    </source>
</evidence>
<dbReference type="AlphaFoldDB" id="X1CN61"/>
<dbReference type="InterPro" id="IPR013563">
    <property type="entry name" value="Oligopep_ABC_C"/>
</dbReference>
<keyword evidence="1" id="KW-0813">Transport</keyword>
<gene>
    <name evidence="4" type="ORF">S01H4_46855</name>
</gene>
<sequence length="46" mass="5238">IPSPVDIPPGCSFNTRCPMAYDKCYKVDPVMKEVEPAHMVRCHLFD</sequence>
<protein>
    <recommendedName>
        <fullName evidence="5">Oligopeptide/dipeptide ABC transporter C-terminal domain-containing protein</fullName>
    </recommendedName>
</protein>
<feature type="non-terminal residue" evidence="4">
    <location>
        <position position="1"/>
    </location>
</feature>
<dbReference type="Gene3D" id="3.40.50.300">
    <property type="entry name" value="P-loop containing nucleotide triphosphate hydrolases"/>
    <property type="match status" value="1"/>
</dbReference>
<dbReference type="InterPro" id="IPR027417">
    <property type="entry name" value="P-loop_NTPase"/>
</dbReference>
<name>X1CN61_9ZZZZ</name>
<dbReference type="EMBL" id="BART01026230">
    <property type="protein sequence ID" value="GAG94392.1"/>
    <property type="molecule type" value="Genomic_DNA"/>
</dbReference>
<evidence type="ECO:0000256" key="2">
    <source>
        <dbReference type="ARBA" id="ARBA00022741"/>
    </source>
</evidence>
<keyword evidence="2" id="KW-0547">Nucleotide-binding</keyword>
<organism evidence="4">
    <name type="scientific">marine sediment metagenome</name>
    <dbReference type="NCBI Taxonomy" id="412755"/>
    <lineage>
        <taxon>unclassified sequences</taxon>
        <taxon>metagenomes</taxon>
        <taxon>ecological metagenomes</taxon>
    </lineage>
</organism>
<evidence type="ECO:0000313" key="4">
    <source>
        <dbReference type="EMBL" id="GAG94392.1"/>
    </source>
</evidence>
<dbReference type="NCBIfam" id="TIGR01727">
    <property type="entry name" value="oligo_HPY"/>
    <property type="match status" value="1"/>
</dbReference>
<keyword evidence="3" id="KW-0067">ATP-binding</keyword>
<proteinExistence type="predicted"/>
<evidence type="ECO:0008006" key="5">
    <source>
        <dbReference type="Google" id="ProtNLM"/>
    </source>
</evidence>
<evidence type="ECO:0000256" key="3">
    <source>
        <dbReference type="ARBA" id="ARBA00022840"/>
    </source>
</evidence>
<dbReference type="GO" id="GO:0005524">
    <property type="term" value="F:ATP binding"/>
    <property type="evidence" value="ECO:0007669"/>
    <property type="project" value="UniProtKB-KW"/>
</dbReference>
<reference evidence="4" key="1">
    <citation type="journal article" date="2014" name="Front. Microbiol.">
        <title>High frequency of phylogenetically diverse reductive dehalogenase-homologous genes in deep subseafloor sedimentary metagenomes.</title>
        <authorList>
            <person name="Kawai M."/>
            <person name="Futagami T."/>
            <person name="Toyoda A."/>
            <person name="Takaki Y."/>
            <person name="Nishi S."/>
            <person name="Hori S."/>
            <person name="Arai W."/>
            <person name="Tsubouchi T."/>
            <person name="Morono Y."/>
            <person name="Uchiyama I."/>
            <person name="Ito T."/>
            <person name="Fujiyama A."/>
            <person name="Inagaki F."/>
            <person name="Takami H."/>
        </authorList>
    </citation>
    <scope>NUCLEOTIDE SEQUENCE</scope>
    <source>
        <strain evidence="4">Expedition CK06-06</strain>
    </source>
</reference>